<dbReference type="InterPro" id="IPR011760">
    <property type="entry name" value="PsdUridine_synth_TruD_insert"/>
</dbReference>
<dbReference type="InterPro" id="IPR042214">
    <property type="entry name" value="TruD_catalytic"/>
</dbReference>
<name>A0A3B0W7J0_9ZZZZ</name>
<keyword evidence="3 5" id="KW-0413">Isomerase</keyword>
<keyword evidence="2" id="KW-0819">tRNA processing</keyword>
<dbReference type="GO" id="GO:0008033">
    <property type="term" value="P:tRNA processing"/>
    <property type="evidence" value="ECO:0007669"/>
    <property type="project" value="UniProtKB-KW"/>
</dbReference>
<dbReference type="InterPro" id="IPR050170">
    <property type="entry name" value="TruD_pseudoU_synthase"/>
</dbReference>
<evidence type="ECO:0000256" key="1">
    <source>
        <dbReference type="ARBA" id="ARBA00007953"/>
    </source>
</evidence>
<dbReference type="Gene3D" id="3.30.2350.20">
    <property type="entry name" value="TruD, catalytic domain"/>
    <property type="match status" value="1"/>
</dbReference>
<comment type="similarity">
    <text evidence="1">Belongs to the pseudouridine synthase TruD family.</text>
</comment>
<evidence type="ECO:0000259" key="4">
    <source>
        <dbReference type="PROSITE" id="PS50984"/>
    </source>
</evidence>
<dbReference type="InterPro" id="IPR020119">
    <property type="entry name" value="PsdUridine_synth_TruD_CS"/>
</dbReference>
<dbReference type="CDD" id="cd02575">
    <property type="entry name" value="PseudoU_synth_EcTruD"/>
    <property type="match status" value="1"/>
</dbReference>
<dbReference type="EC" id="5.4.99.27" evidence="5"/>
<protein>
    <submittedName>
        <fullName evidence="5">tRNA pseudouridine(13) synthase</fullName>
        <ecNumber evidence="5">5.4.99.27</ecNumber>
    </submittedName>
</protein>
<sequence length="364" mass="41508">MDKDYSFQRVYQTLNISANIKSQPEDFIVEENIDIDFSGDGEHCWLYIKKRECNTDWVAQQLTKYCQVKKLAVSYAGLKDRHAVTSQWFSVQLPGKPTPDWAAFEAFFSANASAAGSNENIQVLKSFRHNRKLQRGALKSNTFKVTLRQLSDASEEMFASLIKRCAKITNKGVPNYFGSQRFGRGFNNLDQAEKFFLAPRRKIAKHKRSLYLSAARSWMFNRILSERIEQNVWDTKLAGDVFMLDKKSACFVDDASAEIDQRLARKEIHPTAILWGEGDAMVTSQAAELESEIINQFPIYRDGLIAARLQSQRRACRVIPMNLECSRLKDDFIVSFTLPPGCYATMVLAEIFSNLQESHTNPPV</sequence>
<dbReference type="HAMAP" id="MF_01082">
    <property type="entry name" value="TruD"/>
    <property type="match status" value="1"/>
</dbReference>
<dbReference type="GO" id="GO:0005829">
    <property type="term" value="C:cytosol"/>
    <property type="evidence" value="ECO:0007669"/>
    <property type="project" value="TreeGrafter"/>
</dbReference>
<dbReference type="GO" id="GO:0003723">
    <property type="term" value="F:RNA binding"/>
    <property type="evidence" value="ECO:0007669"/>
    <property type="project" value="InterPro"/>
</dbReference>
<dbReference type="PANTHER" id="PTHR47811">
    <property type="entry name" value="TRNA PSEUDOURIDINE SYNTHASE D"/>
    <property type="match status" value="1"/>
</dbReference>
<dbReference type="Pfam" id="PF01142">
    <property type="entry name" value="TruD"/>
    <property type="match status" value="2"/>
</dbReference>
<dbReference type="PANTHER" id="PTHR47811:SF1">
    <property type="entry name" value="TRNA PSEUDOURIDINE SYNTHASE D"/>
    <property type="match status" value="1"/>
</dbReference>
<dbReference type="GO" id="GO:0160150">
    <property type="term" value="F:tRNA pseudouridine(13) synthase activity"/>
    <property type="evidence" value="ECO:0007669"/>
    <property type="project" value="UniProtKB-EC"/>
</dbReference>
<dbReference type="GO" id="GO:0001522">
    <property type="term" value="P:pseudouridine synthesis"/>
    <property type="evidence" value="ECO:0007669"/>
    <property type="project" value="InterPro"/>
</dbReference>
<gene>
    <name evidence="5" type="ORF">MNBD_GAMMA06-2072</name>
</gene>
<feature type="domain" description="TRUD" evidence="4">
    <location>
        <begin position="172"/>
        <end position="318"/>
    </location>
</feature>
<dbReference type="Gene3D" id="3.30.2340.10">
    <property type="entry name" value="TruD, insertion domain"/>
    <property type="match status" value="1"/>
</dbReference>
<evidence type="ECO:0000256" key="3">
    <source>
        <dbReference type="ARBA" id="ARBA00023235"/>
    </source>
</evidence>
<dbReference type="SUPFAM" id="SSF55120">
    <property type="entry name" value="Pseudouridine synthase"/>
    <property type="match status" value="1"/>
</dbReference>
<evidence type="ECO:0000313" key="5">
    <source>
        <dbReference type="EMBL" id="VAW51875.1"/>
    </source>
</evidence>
<dbReference type="PROSITE" id="PS50984">
    <property type="entry name" value="TRUD"/>
    <property type="match status" value="1"/>
</dbReference>
<dbReference type="AlphaFoldDB" id="A0A3B0W7J0"/>
<organism evidence="5">
    <name type="scientific">hydrothermal vent metagenome</name>
    <dbReference type="NCBI Taxonomy" id="652676"/>
    <lineage>
        <taxon>unclassified sequences</taxon>
        <taxon>metagenomes</taxon>
        <taxon>ecological metagenomes</taxon>
    </lineage>
</organism>
<dbReference type="InterPro" id="IPR043165">
    <property type="entry name" value="TruD_insert_sf"/>
</dbReference>
<dbReference type="EMBL" id="UOFD01000037">
    <property type="protein sequence ID" value="VAW51875.1"/>
    <property type="molecule type" value="Genomic_DNA"/>
</dbReference>
<accession>A0A3B0W7J0</accession>
<dbReference type="InterPro" id="IPR001656">
    <property type="entry name" value="PsdUridine_synth_TruD"/>
</dbReference>
<dbReference type="InterPro" id="IPR020103">
    <property type="entry name" value="PsdUridine_synth_cat_dom_sf"/>
</dbReference>
<evidence type="ECO:0000256" key="2">
    <source>
        <dbReference type="ARBA" id="ARBA00022694"/>
    </source>
</evidence>
<proteinExistence type="inferred from homology"/>
<reference evidence="5" key="1">
    <citation type="submission" date="2018-06" db="EMBL/GenBank/DDBJ databases">
        <authorList>
            <person name="Zhirakovskaya E."/>
        </authorList>
    </citation>
    <scope>NUCLEOTIDE SEQUENCE</scope>
</reference>
<dbReference type="PROSITE" id="PS01268">
    <property type="entry name" value="UPF0024"/>
    <property type="match status" value="1"/>
</dbReference>